<dbReference type="Gene3D" id="3.10.129.110">
    <property type="entry name" value="Polyketide synthase dehydratase"/>
    <property type="match status" value="1"/>
</dbReference>
<comment type="caution">
    <text evidence="1">Lacks conserved residue(s) required for the propagation of feature annotation.</text>
</comment>
<feature type="region of interest" description="N-terminal hotdog fold" evidence="1">
    <location>
        <begin position="42"/>
        <end position="166"/>
    </location>
</feature>
<dbReference type="RefSeq" id="XP_028154099.1">
    <property type="nucleotide sequence ID" value="XM_028298298.1"/>
</dbReference>
<dbReference type="InParanoid" id="A0A6P7GXA3"/>
<feature type="non-terminal residue" evidence="3">
    <location>
        <position position="1"/>
    </location>
</feature>
<reference evidence="3" key="1">
    <citation type="submission" date="2025-08" db="UniProtKB">
        <authorList>
            <consortium name="RefSeq"/>
        </authorList>
    </citation>
    <scope>IDENTIFICATION</scope>
    <source>
        <tissue evidence="3">Whole insect</tissue>
    </source>
</reference>
<name>A0A6P7GXA3_DIAVI</name>
<organism evidence="3">
    <name type="scientific">Diabrotica virgifera virgifera</name>
    <name type="common">western corn rootworm</name>
    <dbReference type="NCBI Taxonomy" id="50390"/>
    <lineage>
        <taxon>Eukaryota</taxon>
        <taxon>Metazoa</taxon>
        <taxon>Ecdysozoa</taxon>
        <taxon>Arthropoda</taxon>
        <taxon>Hexapoda</taxon>
        <taxon>Insecta</taxon>
        <taxon>Pterygota</taxon>
        <taxon>Neoptera</taxon>
        <taxon>Endopterygota</taxon>
        <taxon>Coleoptera</taxon>
        <taxon>Polyphaga</taxon>
        <taxon>Cucujiformia</taxon>
        <taxon>Chrysomeloidea</taxon>
        <taxon>Chrysomelidae</taxon>
        <taxon>Galerucinae</taxon>
        <taxon>Diabroticina</taxon>
        <taxon>Diabroticites</taxon>
        <taxon>Diabrotica</taxon>
    </lineage>
</organism>
<accession>A0A6P7GXA3</accession>
<dbReference type="PROSITE" id="PS52019">
    <property type="entry name" value="PKS_MFAS_DH"/>
    <property type="match status" value="1"/>
</dbReference>
<proteinExistence type="predicted"/>
<feature type="non-terminal residue" evidence="3">
    <location>
        <position position="196"/>
    </location>
</feature>
<feature type="domain" description="PKS/mFAS DH" evidence="2">
    <location>
        <begin position="42"/>
        <end position="196"/>
    </location>
</feature>
<dbReference type="AlphaFoldDB" id="A0A6P7GXA3"/>
<dbReference type="InterPro" id="IPR049900">
    <property type="entry name" value="PKS_mFAS_DH"/>
</dbReference>
<protein>
    <submittedName>
        <fullName evidence="3">Fatty acid synthase-like</fullName>
    </submittedName>
</protein>
<dbReference type="Gene3D" id="3.30.70.3290">
    <property type="match status" value="1"/>
</dbReference>
<sequence>LYVNGNNPQLAKLYPEVSFPVSRGTRMISPFIKWEHTRDWFVPSYDIDLNNAIQYGARSVPFQLADQEWTFVQGHIVDGRNLFPATGYLFLAWDTLCLIEDSNIPFNLKQIIFEDVKFLRDTTVPKTGGVSFTVCLNITSGRFEIVEGGTLIVTGKIYSNNEDDATYCGVDTIAEHANSLTGKDVYKELRLRGYNY</sequence>
<evidence type="ECO:0000256" key="1">
    <source>
        <dbReference type="PROSITE-ProRule" id="PRU01363"/>
    </source>
</evidence>
<dbReference type="InterPro" id="IPR042104">
    <property type="entry name" value="PKS_dehydratase_sf"/>
</dbReference>
<gene>
    <name evidence="3" type="primary">LOC114347618</name>
</gene>
<evidence type="ECO:0000313" key="3">
    <source>
        <dbReference type="RefSeq" id="XP_028154099.1"/>
    </source>
</evidence>
<feature type="region of interest" description="C-terminal hotdog fold" evidence="1">
    <location>
        <begin position="177"/>
        <end position="196"/>
    </location>
</feature>
<evidence type="ECO:0000259" key="2">
    <source>
        <dbReference type="PROSITE" id="PS52019"/>
    </source>
</evidence>